<keyword evidence="3" id="KW-1185">Reference proteome</keyword>
<evidence type="ECO:0000313" key="2">
    <source>
        <dbReference type="EMBL" id="MFD2563426.1"/>
    </source>
</evidence>
<gene>
    <name evidence="2" type="ORF">ACFSR1_12175</name>
</gene>
<feature type="chain" id="PRO_5045930071" description="IPT/TIG domain-containing protein" evidence="1">
    <location>
        <begin position="32"/>
        <end position="390"/>
    </location>
</feature>
<protein>
    <recommendedName>
        <fullName evidence="4">IPT/TIG domain-containing protein</fullName>
    </recommendedName>
</protein>
<accession>A0ABW5LGX1</accession>
<comment type="caution">
    <text evidence="2">The sequence shown here is derived from an EMBL/GenBank/DDBJ whole genome shotgun (WGS) entry which is preliminary data.</text>
</comment>
<evidence type="ECO:0000256" key="1">
    <source>
        <dbReference type="SAM" id="SignalP"/>
    </source>
</evidence>
<sequence>MMKNIKLMYLHKRLLVLCSIAGLLTCISSCEDDGDTSRFGNPQIVNLISLGDEPTINEGFPEELVRVEGTGLGSMKEIVFDGTINTFFNTALNSDVALFFNVPFDADAGSRFGNQTVRFTNQFGESVSSQFEIKQPAPTLTVEGTFSPPKGEGGIEIRAFGNWFFNVEDVLIDGESVGDFTVVSPQELLFTFPEGKTQTTEFTVVTAAGMVSKDLPIEGGFVEYLITDFDGNGVIPGDWFSYGDRIFQVASGIGTDGSIGAEIIWDDTGTDPFTGCSHNSIAPVTTGTDAENAFLIVDVNNNGAIGTISEFILEDDRSNWLIQIPLQETGWQTLRIKMSDFGFGFDPSNQGNGDVDPSKIFAVKAGVSHAGVIPSVLRFDNIKFEVLELD</sequence>
<reference evidence="3" key="1">
    <citation type="journal article" date="2019" name="Int. J. Syst. Evol. Microbiol.">
        <title>The Global Catalogue of Microorganisms (GCM) 10K type strain sequencing project: providing services to taxonomists for standard genome sequencing and annotation.</title>
        <authorList>
            <consortium name="The Broad Institute Genomics Platform"/>
            <consortium name="The Broad Institute Genome Sequencing Center for Infectious Disease"/>
            <person name="Wu L."/>
            <person name="Ma J."/>
        </authorList>
    </citation>
    <scope>NUCLEOTIDE SEQUENCE [LARGE SCALE GENOMIC DNA]</scope>
    <source>
        <strain evidence="3">KCTC 52274</strain>
    </source>
</reference>
<feature type="signal peptide" evidence="1">
    <location>
        <begin position="1"/>
        <end position="31"/>
    </location>
</feature>
<dbReference type="EMBL" id="JBHULE010000019">
    <property type="protein sequence ID" value="MFD2563426.1"/>
    <property type="molecule type" value="Genomic_DNA"/>
</dbReference>
<dbReference type="Proteomes" id="UP001597319">
    <property type="component" value="Unassembled WGS sequence"/>
</dbReference>
<keyword evidence="1" id="KW-0732">Signal</keyword>
<organism evidence="2 3">
    <name type="scientific">Aquimarina rubra</name>
    <dbReference type="NCBI Taxonomy" id="1920033"/>
    <lineage>
        <taxon>Bacteria</taxon>
        <taxon>Pseudomonadati</taxon>
        <taxon>Bacteroidota</taxon>
        <taxon>Flavobacteriia</taxon>
        <taxon>Flavobacteriales</taxon>
        <taxon>Flavobacteriaceae</taxon>
        <taxon>Aquimarina</taxon>
    </lineage>
</organism>
<name>A0ABW5LGX1_9FLAO</name>
<dbReference type="InterPro" id="IPR014756">
    <property type="entry name" value="Ig_E-set"/>
</dbReference>
<dbReference type="Gene3D" id="2.60.40.10">
    <property type="entry name" value="Immunoglobulins"/>
    <property type="match status" value="1"/>
</dbReference>
<dbReference type="InterPro" id="IPR013783">
    <property type="entry name" value="Ig-like_fold"/>
</dbReference>
<dbReference type="SUPFAM" id="SSF81296">
    <property type="entry name" value="E set domains"/>
    <property type="match status" value="1"/>
</dbReference>
<proteinExistence type="predicted"/>
<evidence type="ECO:0008006" key="4">
    <source>
        <dbReference type="Google" id="ProtNLM"/>
    </source>
</evidence>
<evidence type="ECO:0000313" key="3">
    <source>
        <dbReference type="Proteomes" id="UP001597319"/>
    </source>
</evidence>